<feature type="domain" description="Polysaccharide pyruvyl transferase" evidence="1">
    <location>
        <begin position="18"/>
        <end position="308"/>
    </location>
</feature>
<evidence type="ECO:0000259" key="1">
    <source>
        <dbReference type="Pfam" id="PF04230"/>
    </source>
</evidence>
<dbReference type="AlphaFoldDB" id="A0ABD7IK27"/>
<protein>
    <submittedName>
        <fullName evidence="2">Polysaccharide pyruvyl transferase family protein</fullName>
    </submittedName>
</protein>
<evidence type="ECO:0000313" key="2">
    <source>
        <dbReference type="EMBL" id="RMW41815.1"/>
    </source>
</evidence>
<evidence type="ECO:0000313" key="3">
    <source>
        <dbReference type="Proteomes" id="UP000276249"/>
    </source>
</evidence>
<proteinExistence type="predicted"/>
<dbReference type="GO" id="GO:0016740">
    <property type="term" value="F:transferase activity"/>
    <property type="evidence" value="ECO:0007669"/>
    <property type="project" value="UniProtKB-KW"/>
</dbReference>
<keyword evidence="2" id="KW-0808">Transferase</keyword>
<organism evidence="2 3">
    <name type="scientific">Lactiplantibacillus pentosus</name>
    <name type="common">Lactobacillus pentosus</name>
    <dbReference type="NCBI Taxonomy" id="1589"/>
    <lineage>
        <taxon>Bacteria</taxon>
        <taxon>Bacillati</taxon>
        <taxon>Bacillota</taxon>
        <taxon>Bacilli</taxon>
        <taxon>Lactobacillales</taxon>
        <taxon>Lactobacillaceae</taxon>
        <taxon>Lactiplantibacillus</taxon>
    </lineage>
</organism>
<dbReference type="InterPro" id="IPR007345">
    <property type="entry name" value="Polysacch_pyruvyl_Trfase"/>
</dbReference>
<reference evidence="2 3" key="1">
    <citation type="submission" date="2018-10" db="EMBL/GenBank/DDBJ databases">
        <title>Genome sequences of five Lactobacillus pentosus strains isolated from brines of traditionally fermented spanish-style green table olives and differences between them.</title>
        <authorList>
            <person name="Jimenez Diaz R."/>
        </authorList>
    </citation>
    <scope>NUCLEOTIDE SEQUENCE [LARGE SCALE GENOMIC DNA]</scope>
    <source>
        <strain evidence="2 3">IG10</strain>
    </source>
</reference>
<sequence length="376" mass="44280">MRGKNVKIAIDTIVDYSNYGNRLQNYALQKVLENQGHEVITLKNYTHVEADEPKIVRIKRLLREGHFIDKSYRKIVKKWKGLRQSKKYNALRVQNFVAFTNTYIHESNYEINQDTTDFSFDEDIDCYVVGSDQVWNCNFSRFSSFDFISFSTKPRISYAASFGINDVPDKFVPAYKTGLNTFDDISVREEAGKRLVEQMSDRNAEVVLDPTLLLSPTEWLSLAVNRKEYTEKYILVYFLGSPTRKDKQYIKQYAKKRHLQVKQLVTYADLDLWVADPAEFINLFSQAEAIFTDSFHACVFSIMFDKYFEAFTRHYDGPSMNSRLETLFHDLGLEERWHRNDSNYQEIDYVKVKERLAQRQRESMQFLTRALSAIER</sequence>
<accession>A0ABD7IK27</accession>
<dbReference type="Pfam" id="PF04230">
    <property type="entry name" value="PS_pyruv_trans"/>
    <property type="match status" value="1"/>
</dbReference>
<gene>
    <name evidence="2" type="ORF">D6U18_17625</name>
</gene>
<comment type="caution">
    <text evidence="2">The sequence shown here is derived from an EMBL/GenBank/DDBJ whole genome shotgun (WGS) entry which is preliminary data.</text>
</comment>
<name>A0ABD7IK27_LACPE</name>
<dbReference type="Proteomes" id="UP000276249">
    <property type="component" value="Unassembled WGS sequence"/>
</dbReference>
<dbReference type="EMBL" id="RDCJ01000121">
    <property type="protein sequence ID" value="RMW41815.1"/>
    <property type="molecule type" value="Genomic_DNA"/>
</dbReference>